<organism evidence="1 2">
    <name type="scientific">Sulfitobacter aestuarii</name>
    <dbReference type="NCBI Taxonomy" id="2161676"/>
    <lineage>
        <taxon>Bacteria</taxon>
        <taxon>Pseudomonadati</taxon>
        <taxon>Pseudomonadota</taxon>
        <taxon>Alphaproteobacteria</taxon>
        <taxon>Rhodobacterales</taxon>
        <taxon>Roseobacteraceae</taxon>
        <taxon>Sulfitobacter</taxon>
    </lineage>
</organism>
<keyword evidence="2" id="KW-1185">Reference proteome</keyword>
<sequence>MVRKLSLSELAKIENWIAFGKALTLALDNPERYGFTEVSHLLAHVAKLRGVEEASLRNPLAAVKWMKDNAPKALSEENAKIPMTGVLTLSQISSVSSHLADELSPAFFSGRMPRRQLEIALRRAEAEQGLRVPGHARMKQAVGFEEEVFRFLRDSPAKLGLGHNVEVVRTKRDAVIPSDFTVLRDAAVVALVECKSHRRTLHRRYLVETLAMAALRASNRAHSIIVVPASWGRSIQELADLCRDLSISGVSIAIFQFIDERGPEFSFIENGNNAHGLLK</sequence>
<evidence type="ECO:0008006" key="3">
    <source>
        <dbReference type="Google" id="ProtNLM"/>
    </source>
</evidence>
<protein>
    <recommendedName>
        <fullName evidence="3">Restriction endonuclease type IV Mrr domain-containing protein</fullName>
    </recommendedName>
</protein>
<proteinExistence type="predicted"/>
<reference evidence="2" key="1">
    <citation type="journal article" date="2019" name="Int. J. Syst. Evol. Microbiol.">
        <title>The Global Catalogue of Microorganisms (GCM) 10K type strain sequencing project: providing services to taxonomists for standard genome sequencing and annotation.</title>
        <authorList>
            <consortium name="The Broad Institute Genomics Platform"/>
            <consortium name="The Broad Institute Genome Sequencing Center for Infectious Disease"/>
            <person name="Wu L."/>
            <person name="Ma J."/>
        </authorList>
    </citation>
    <scope>NUCLEOTIDE SEQUENCE [LARGE SCALE GENOMIC DNA]</scope>
    <source>
        <strain evidence="2">TISTR 2562</strain>
    </source>
</reference>
<dbReference type="EMBL" id="JBHUMP010000020">
    <property type="protein sequence ID" value="MFD2741284.1"/>
    <property type="molecule type" value="Genomic_DNA"/>
</dbReference>
<dbReference type="RefSeq" id="WP_386375708.1">
    <property type="nucleotide sequence ID" value="NZ_JBHUMP010000020.1"/>
</dbReference>
<accession>A0ABW5U655</accession>
<name>A0ABW5U655_9RHOB</name>
<gene>
    <name evidence="1" type="ORF">ACFSUD_17030</name>
</gene>
<evidence type="ECO:0000313" key="1">
    <source>
        <dbReference type="EMBL" id="MFD2741284.1"/>
    </source>
</evidence>
<dbReference type="Proteomes" id="UP001597474">
    <property type="component" value="Unassembled WGS sequence"/>
</dbReference>
<comment type="caution">
    <text evidence="1">The sequence shown here is derived from an EMBL/GenBank/DDBJ whole genome shotgun (WGS) entry which is preliminary data.</text>
</comment>
<evidence type="ECO:0000313" key="2">
    <source>
        <dbReference type="Proteomes" id="UP001597474"/>
    </source>
</evidence>